<gene>
    <name evidence="3" type="ORF">CCMA1212_010257</name>
</gene>
<evidence type="ECO:0000256" key="1">
    <source>
        <dbReference type="SAM" id="MobiDB-lite"/>
    </source>
</evidence>
<evidence type="ECO:0000313" key="3">
    <source>
        <dbReference type="EMBL" id="TFA98016.1"/>
    </source>
</evidence>
<reference evidence="3 4" key="1">
    <citation type="submission" date="2018-01" db="EMBL/GenBank/DDBJ databases">
        <title>Genome characterization of the sugarcane-associated fungus Trichoderma ghanense CCMA-1212 and their application in lignocelulose bioconversion.</title>
        <authorList>
            <person name="Steindorff A.S."/>
            <person name="Mendes T.D."/>
            <person name="Vilela E.S.D."/>
            <person name="Rodrigues D.S."/>
            <person name="Formighieri E.F."/>
            <person name="Melo I.S."/>
            <person name="Favaro L.C.L."/>
        </authorList>
    </citation>
    <scope>NUCLEOTIDE SEQUENCE [LARGE SCALE GENOMIC DNA]</scope>
    <source>
        <strain evidence="3 4">CCMA-1212</strain>
    </source>
</reference>
<feature type="transmembrane region" description="Helical" evidence="2">
    <location>
        <begin position="88"/>
        <end position="108"/>
    </location>
</feature>
<dbReference type="GeneID" id="300581759"/>
<feature type="transmembrane region" description="Helical" evidence="2">
    <location>
        <begin position="152"/>
        <end position="170"/>
    </location>
</feature>
<evidence type="ECO:0000256" key="2">
    <source>
        <dbReference type="SAM" id="Phobius"/>
    </source>
</evidence>
<dbReference type="Proteomes" id="UP001642720">
    <property type="component" value="Unassembled WGS sequence"/>
</dbReference>
<protein>
    <submittedName>
        <fullName evidence="3">Uncharacterized protein</fullName>
    </submittedName>
</protein>
<organism evidence="3 4">
    <name type="scientific">Trichoderma ghanense</name>
    <dbReference type="NCBI Taxonomy" id="65468"/>
    <lineage>
        <taxon>Eukaryota</taxon>
        <taxon>Fungi</taxon>
        <taxon>Dikarya</taxon>
        <taxon>Ascomycota</taxon>
        <taxon>Pezizomycotina</taxon>
        <taxon>Sordariomycetes</taxon>
        <taxon>Hypocreomycetidae</taxon>
        <taxon>Hypocreales</taxon>
        <taxon>Hypocreaceae</taxon>
        <taxon>Trichoderma</taxon>
    </lineage>
</organism>
<keyword evidence="2" id="KW-0472">Membrane</keyword>
<proteinExistence type="predicted"/>
<feature type="compositionally biased region" description="Polar residues" evidence="1">
    <location>
        <begin position="10"/>
        <end position="19"/>
    </location>
</feature>
<keyword evidence="2" id="KW-0812">Transmembrane</keyword>
<evidence type="ECO:0000313" key="4">
    <source>
        <dbReference type="Proteomes" id="UP001642720"/>
    </source>
</evidence>
<dbReference type="EMBL" id="PPTA01000024">
    <property type="protein sequence ID" value="TFA98016.1"/>
    <property type="molecule type" value="Genomic_DNA"/>
</dbReference>
<name>A0ABY2GR24_9HYPO</name>
<feature type="region of interest" description="Disordered" evidence="1">
    <location>
        <begin position="1"/>
        <end position="25"/>
    </location>
</feature>
<sequence>MRTAAPASKHSPTLQSRQSDSLRSDVQRNESFSSEHFKRWNQFKRLFLACALRWAVTAVLVVGAYLVLWQYSLKEAMVTKKKKEFNTLIIAISIALGLNIASSMKHIVRELRWWVLSWYEWTPKEADCILQSENFSSLFQLGYVTRRHLVRLYALFWVLVNVVSLSSLSIPSEAVADGERNIQASQIAVATLGLTYSINPADNMTVTKPGTVAVPDMSHIQTNKVLSSNSQAISALRYTANNYGLVALAYGYGGIDEIPRPGKLLDPDANLVYCNQNMCQYIFYEATPDNLLYYQNVATNRSISTTGTCEAWKVLEGGDGTHRTIIIGDTNRTEFTIPAINGADQTTFMVNPARDTGPSWGHVLAFEASETDPWFYSCNITVGAVTNVQHPVQEVGESVTSLAASAIALQGYGASAIGVSTNSTMHFQFQSYPAESYYGATQGGNTTGMGQLTAAFAVGVIAITAQVNTNVNAPGMLPLKGIKVDISHWVFVHLILGLTVGLQLLLAVIAAVVATSVTVRDHSCVSLAAALQPLLSKLDYKMNCEKRIFERLGDRVRVSYVKGRGGIYYIKVTD</sequence>
<feature type="transmembrane region" description="Helical" evidence="2">
    <location>
        <begin position="489"/>
        <end position="513"/>
    </location>
</feature>
<accession>A0ABY2GR24</accession>
<keyword evidence="2" id="KW-1133">Transmembrane helix</keyword>
<comment type="caution">
    <text evidence="3">The sequence shown here is derived from an EMBL/GenBank/DDBJ whole genome shotgun (WGS) entry which is preliminary data.</text>
</comment>
<feature type="transmembrane region" description="Helical" evidence="2">
    <location>
        <begin position="46"/>
        <end position="68"/>
    </location>
</feature>
<dbReference type="RefSeq" id="XP_073554218.1">
    <property type="nucleotide sequence ID" value="XM_073707309.1"/>
</dbReference>
<keyword evidence="4" id="KW-1185">Reference proteome</keyword>